<reference evidence="1" key="2">
    <citation type="submission" date="2021-10" db="EMBL/GenBank/DDBJ databases">
        <authorList>
            <person name="Piombo E."/>
        </authorList>
    </citation>
    <scope>NUCLEOTIDE SEQUENCE</scope>
</reference>
<keyword evidence="2" id="KW-1185">Reference proteome</keyword>
<protein>
    <submittedName>
        <fullName evidence="1">Uncharacterized protein</fullName>
    </submittedName>
</protein>
<sequence length="110" mass="12239">MGMKPAQVLGTGGGSLGYPHSYLNSVEPGWNRFDQRAVLLGNAFGLDFEANLTCPHKDTIVANLPRSRILKGDYKAFLPRDVQLQRLHSTFGDRDAKQPAMTLQPQNEER</sequence>
<comment type="caution">
    <text evidence="1">The sequence shown here is derived from an EMBL/GenBank/DDBJ whole genome shotgun (WGS) entry which is preliminary data.</text>
</comment>
<reference evidence="1" key="1">
    <citation type="submission" date="2020-04" db="EMBL/GenBank/DDBJ databases">
        <authorList>
            <person name="Broberg M."/>
        </authorList>
    </citation>
    <scope>NUCLEOTIDE SEQUENCE</scope>
</reference>
<dbReference type="EMBL" id="CADEHS020000004">
    <property type="protein sequence ID" value="CAG9940121.1"/>
    <property type="molecule type" value="Genomic_DNA"/>
</dbReference>
<name>A0ACA9TGU6_BIOOC</name>
<evidence type="ECO:0000313" key="1">
    <source>
        <dbReference type="EMBL" id="CAG9940121.1"/>
    </source>
</evidence>
<accession>A0ACA9TGU6</accession>
<evidence type="ECO:0000313" key="2">
    <source>
        <dbReference type="Proteomes" id="UP000836387"/>
    </source>
</evidence>
<organism evidence="1 2">
    <name type="scientific">Clonostachys rosea f. rosea IK726</name>
    <dbReference type="NCBI Taxonomy" id="1349383"/>
    <lineage>
        <taxon>Eukaryota</taxon>
        <taxon>Fungi</taxon>
        <taxon>Dikarya</taxon>
        <taxon>Ascomycota</taxon>
        <taxon>Pezizomycotina</taxon>
        <taxon>Sordariomycetes</taxon>
        <taxon>Hypocreomycetidae</taxon>
        <taxon>Hypocreales</taxon>
        <taxon>Bionectriaceae</taxon>
        <taxon>Clonostachys</taxon>
    </lineage>
</organism>
<gene>
    <name evidence="1" type="ORF">CRV2_00010451</name>
</gene>
<dbReference type="Proteomes" id="UP000836387">
    <property type="component" value="Unassembled WGS sequence"/>
</dbReference>
<proteinExistence type="predicted"/>